<dbReference type="InterPro" id="IPR011008">
    <property type="entry name" value="Dimeric_a/b-barrel"/>
</dbReference>
<dbReference type="SUPFAM" id="SSF54909">
    <property type="entry name" value="Dimeric alpha+beta barrel"/>
    <property type="match status" value="1"/>
</dbReference>
<sequence>MKYVILIHNGPAIVELFEAMSDEEKAAAFQVYWDVEADLNESGELVDSKALDTDAQKIVVRGRNGKPVLTEAAPPSIADSVSGYYLVDVADEARAAEIAARFPEAVVPGGIRVARVWTDADFAANA</sequence>
<proteinExistence type="inferred from homology"/>
<dbReference type="Proteomes" id="UP000276888">
    <property type="component" value="Chromosome"/>
</dbReference>
<dbReference type="Pfam" id="PF03795">
    <property type="entry name" value="YCII"/>
    <property type="match status" value="1"/>
</dbReference>
<evidence type="ECO:0000313" key="3">
    <source>
        <dbReference type="EMBL" id="AZS37512.1"/>
    </source>
</evidence>
<dbReference type="EMBL" id="CP031423">
    <property type="protein sequence ID" value="AZS37512.1"/>
    <property type="molecule type" value="Genomic_DNA"/>
</dbReference>
<dbReference type="AlphaFoldDB" id="A0A3Q9J0X0"/>
<dbReference type="Gene3D" id="3.30.70.1060">
    <property type="entry name" value="Dimeric alpha+beta barrel"/>
    <property type="match status" value="1"/>
</dbReference>
<protein>
    <recommendedName>
        <fullName evidence="2">YCII-related domain-containing protein</fullName>
    </recommendedName>
</protein>
<evidence type="ECO:0000256" key="1">
    <source>
        <dbReference type="ARBA" id="ARBA00007689"/>
    </source>
</evidence>
<comment type="similarity">
    <text evidence="1">Belongs to the YciI family.</text>
</comment>
<accession>A0A3Q9J0X0</accession>
<dbReference type="KEGG" id="mlv:CVS47_02149"/>
<evidence type="ECO:0000313" key="4">
    <source>
        <dbReference type="Proteomes" id="UP000276888"/>
    </source>
</evidence>
<dbReference type="RefSeq" id="WP_164734633.1">
    <property type="nucleotide sequence ID" value="NZ_CP031423.1"/>
</dbReference>
<dbReference type="InterPro" id="IPR005545">
    <property type="entry name" value="YCII"/>
</dbReference>
<name>A0A3Q9J0X0_9MICO</name>
<keyword evidence="4" id="KW-1185">Reference proteome</keyword>
<organism evidence="3 4">
    <name type="scientific">Microbacterium lemovicicum</name>
    <dbReference type="NCBI Taxonomy" id="1072463"/>
    <lineage>
        <taxon>Bacteria</taxon>
        <taxon>Bacillati</taxon>
        <taxon>Actinomycetota</taxon>
        <taxon>Actinomycetes</taxon>
        <taxon>Micrococcales</taxon>
        <taxon>Microbacteriaceae</taxon>
        <taxon>Microbacterium</taxon>
    </lineage>
</organism>
<evidence type="ECO:0000259" key="2">
    <source>
        <dbReference type="Pfam" id="PF03795"/>
    </source>
</evidence>
<feature type="domain" description="YCII-related" evidence="2">
    <location>
        <begin position="1"/>
        <end position="116"/>
    </location>
</feature>
<reference evidence="3 4" key="1">
    <citation type="submission" date="2018-08" db="EMBL/GenBank/DDBJ databases">
        <title>Microbacterium lemovicicum sp. nov., a bacterium isolated from a natural uranium-rich soil.</title>
        <authorList>
            <person name="ORTET P."/>
        </authorList>
    </citation>
    <scope>NUCLEOTIDE SEQUENCE [LARGE SCALE GENOMIC DNA]</scope>
    <source>
        <strain evidence="3 4">Viu22</strain>
    </source>
</reference>
<gene>
    <name evidence="3" type="ORF">CVS47_02149</name>
</gene>